<gene>
    <name evidence="1" type="ORF">PSYICH_LOCUS9558</name>
</gene>
<dbReference type="OrthoDB" id="6729334at2759"/>
<reference evidence="1" key="1">
    <citation type="submission" date="2022-01" db="EMBL/GenBank/DDBJ databases">
        <authorList>
            <person name="King R."/>
        </authorList>
    </citation>
    <scope>NUCLEOTIDE SEQUENCE</scope>
</reference>
<dbReference type="EMBL" id="OV651815">
    <property type="protein sequence ID" value="CAH1107779.1"/>
    <property type="molecule type" value="Genomic_DNA"/>
</dbReference>
<dbReference type="PANTHER" id="PTHR46114">
    <property type="entry name" value="APPLE DOMAIN-CONTAINING PROTEIN"/>
    <property type="match status" value="1"/>
</dbReference>
<sequence length="239" mass="28098">MGLKEYKPTEWRIFIDSCKRSLKCVLLHNGNKFALIPITHSAQLKEEYENVKLVLETINYLEYQWPISVDLKMVNFLLGQQSGYMKYPCFICMCRAKQLHWEQDIWPVRNSLIVGKANVIREPLVSKDKIILPPLHIKLGMIKQFVKALDKEGNCFNYICRKFTKLSMEKLEGGIFDGLQIRQFIKDTDFIKVMTVPESKAWKSFMLVVENFLGNHKIPNYEKNIQNMLTNFQTLREQI</sequence>
<evidence type="ECO:0000313" key="1">
    <source>
        <dbReference type="EMBL" id="CAH1107779.1"/>
    </source>
</evidence>
<accession>A0A9P0GA06</accession>
<proteinExistence type="predicted"/>
<dbReference type="Proteomes" id="UP001153636">
    <property type="component" value="Chromosome 3"/>
</dbReference>
<dbReference type="AlphaFoldDB" id="A0A9P0GA06"/>
<keyword evidence="2" id="KW-1185">Reference proteome</keyword>
<dbReference type="PANTHER" id="PTHR46114:SF1">
    <property type="entry name" value="ZAD DOMAIN-CONTAINING PROTEIN"/>
    <property type="match status" value="1"/>
</dbReference>
<name>A0A9P0GA06_9CUCU</name>
<organism evidence="1 2">
    <name type="scientific">Psylliodes chrysocephalus</name>
    <dbReference type="NCBI Taxonomy" id="3402493"/>
    <lineage>
        <taxon>Eukaryota</taxon>
        <taxon>Metazoa</taxon>
        <taxon>Ecdysozoa</taxon>
        <taxon>Arthropoda</taxon>
        <taxon>Hexapoda</taxon>
        <taxon>Insecta</taxon>
        <taxon>Pterygota</taxon>
        <taxon>Neoptera</taxon>
        <taxon>Endopterygota</taxon>
        <taxon>Coleoptera</taxon>
        <taxon>Polyphaga</taxon>
        <taxon>Cucujiformia</taxon>
        <taxon>Chrysomeloidea</taxon>
        <taxon>Chrysomelidae</taxon>
        <taxon>Galerucinae</taxon>
        <taxon>Alticini</taxon>
        <taxon>Psylliodes</taxon>
    </lineage>
</organism>
<evidence type="ECO:0000313" key="2">
    <source>
        <dbReference type="Proteomes" id="UP001153636"/>
    </source>
</evidence>
<protein>
    <submittedName>
        <fullName evidence="1">Uncharacterized protein</fullName>
    </submittedName>
</protein>